<comment type="caution">
    <text evidence="2">The sequence shown here is derived from an EMBL/GenBank/DDBJ whole genome shotgun (WGS) entry which is preliminary data.</text>
</comment>
<sequence length="750" mass="81184">MEYTRHSSQPATVDLVRADLAEVWTIDASEVDSPERPPSVSGLSDMLDLEFIPTPGFRPSKAMKKDPLPDMLGDLLELSPSRNKGRDGRHEIRAANKKPLEMGSPGSKPGRSSHNKLSPSNANKRKHPGQPTETARSPANSPVPKPSQQRQSNGARPASATTRKGPARASKQSKTLPVAADAASTRTKAKARKHDDDVFELSDVTDSEPESRPKKRQLKQPPPKESRPPPARRAPVADEKSGLPISQGPKKSTRVPKKPSGRKAFQENKTESDQTTHVNRRVELDNGSDRHKDENTDTAVRRNSDEQSRMSDTTSKVQKPCDISETLASPKPSKSSPAASRENGPVLPASSHSHDVIIVSSESEEEAGTAAGTTSPLFVEQDEKQAVASDGPDIEIGADAGMSSDQTHQSWSVGLPMNHRRLGFSPPPSFQPRALADNESIPRGGITEHPLPVAIREAFFSDEAPAPVSLSPSLAQGHCAGEGSGKESMTPEDAWRHAVEDDSEPAILHRIVTLLHRSLKPREDVVRDIAADYQANALRLLENISSRHGQEKTDTLTALQKTSRAVIPVFSNAGQDMAILVSRLRDMDVTHTANTLTRPVLAEKLDMVARLCQTKLSNCIQNGPPGDDVGDGSDDNLDVLSESYQLKLFEAVRQPGNQTTEKGLGEVDSQVDAFINRRLRGGPKKVHRAEARKPDKSARSADEALEVLLDGIINTLQEDKNGDGLDRAAAEDAAEVVSDDSDMAETDFMA</sequence>
<evidence type="ECO:0000256" key="1">
    <source>
        <dbReference type="SAM" id="MobiDB-lite"/>
    </source>
</evidence>
<dbReference type="AlphaFoldDB" id="A0AAN6ZSV7"/>
<reference evidence="2" key="2">
    <citation type="submission" date="2023-05" db="EMBL/GenBank/DDBJ databases">
        <authorList>
            <consortium name="Lawrence Berkeley National Laboratory"/>
            <person name="Steindorff A."/>
            <person name="Hensen N."/>
            <person name="Bonometti L."/>
            <person name="Westerberg I."/>
            <person name="Brannstrom I.O."/>
            <person name="Guillou S."/>
            <person name="Cros-Aarteil S."/>
            <person name="Calhoun S."/>
            <person name="Haridas S."/>
            <person name="Kuo A."/>
            <person name="Mondo S."/>
            <person name="Pangilinan J."/>
            <person name="Riley R."/>
            <person name="Labutti K."/>
            <person name="Andreopoulos B."/>
            <person name="Lipzen A."/>
            <person name="Chen C."/>
            <person name="Yanf M."/>
            <person name="Daum C."/>
            <person name="Ng V."/>
            <person name="Clum A."/>
            <person name="Ohm R."/>
            <person name="Martin F."/>
            <person name="Silar P."/>
            <person name="Natvig D."/>
            <person name="Lalanne C."/>
            <person name="Gautier V."/>
            <person name="Ament-Velasquez S.L."/>
            <person name="Kruys A."/>
            <person name="Hutchinson M.I."/>
            <person name="Powell A.J."/>
            <person name="Barry K."/>
            <person name="Miller A.N."/>
            <person name="Grigoriev I.V."/>
            <person name="Debuchy R."/>
            <person name="Gladieux P."/>
            <person name="Thoren M.H."/>
            <person name="Johannesson H."/>
        </authorList>
    </citation>
    <scope>NUCLEOTIDE SEQUENCE</scope>
    <source>
        <strain evidence="2">CBS 538.74</strain>
    </source>
</reference>
<proteinExistence type="predicted"/>
<protein>
    <submittedName>
        <fullName evidence="2">Uncharacterized protein</fullName>
    </submittedName>
</protein>
<feature type="compositionally biased region" description="Low complexity" evidence="1">
    <location>
        <begin position="328"/>
        <end position="340"/>
    </location>
</feature>
<dbReference type="EMBL" id="MU857218">
    <property type="protein sequence ID" value="KAK4149003.1"/>
    <property type="molecule type" value="Genomic_DNA"/>
</dbReference>
<organism evidence="2 3">
    <name type="scientific">Chaetomidium leptoderma</name>
    <dbReference type="NCBI Taxonomy" id="669021"/>
    <lineage>
        <taxon>Eukaryota</taxon>
        <taxon>Fungi</taxon>
        <taxon>Dikarya</taxon>
        <taxon>Ascomycota</taxon>
        <taxon>Pezizomycotina</taxon>
        <taxon>Sordariomycetes</taxon>
        <taxon>Sordariomycetidae</taxon>
        <taxon>Sordariales</taxon>
        <taxon>Chaetomiaceae</taxon>
        <taxon>Chaetomidium</taxon>
    </lineage>
</organism>
<gene>
    <name evidence="2" type="ORF">C8A00DRAFT_19259</name>
</gene>
<feature type="compositionally biased region" description="Acidic residues" evidence="1">
    <location>
        <begin position="732"/>
        <end position="750"/>
    </location>
</feature>
<keyword evidence="3" id="KW-1185">Reference proteome</keyword>
<feature type="compositionally biased region" description="Basic residues" evidence="1">
    <location>
        <begin position="251"/>
        <end position="261"/>
    </location>
</feature>
<feature type="compositionally biased region" description="Polar residues" evidence="1">
    <location>
        <begin position="131"/>
        <end position="162"/>
    </location>
</feature>
<feature type="region of interest" description="Disordered" evidence="1">
    <location>
        <begin position="718"/>
        <end position="750"/>
    </location>
</feature>
<dbReference type="Proteomes" id="UP001302745">
    <property type="component" value="Unassembled WGS sequence"/>
</dbReference>
<evidence type="ECO:0000313" key="2">
    <source>
        <dbReference type="EMBL" id="KAK4149003.1"/>
    </source>
</evidence>
<feature type="compositionally biased region" description="Acidic residues" evidence="1">
    <location>
        <begin position="197"/>
        <end position="208"/>
    </location>
</feature>
<evidence type="ECO:0000313" key="3">
    <source>
        <dbReference type="Proteomes" id="UP001302745"/>
    </source>
</evidence>
<feature type="compositionally biased region" description="Basic and acidic residues" evidence="1">
    <location>
        <begin position="84"/>
        <end position="100"/>
    </location>
</feature>
<name>A0AAN6ZSV7_9PEZI</name>
<accession>A0AAN6ZSV7</accession>
<feature type="region of interest" description="Disordered" evidence="1">
    <location>
        <begin position="53"/>
        <end position="411"/>
    </location>
</feature>
<feature type="compositionally biased region" description="Polar residues" evidence="1">
    <location>
        <begin position="110"/>
        <end position="122"/>
    </location>
</feature>
<feature type="compositionally biased region" description="Basic and acidic residues" evidence="1">
    <location>
        <begin position="718"/>
        <end position="730"/>
    </location>
</feature>
<feature type="compositionally biased region" description="Basic and acidic residues" evidence="1">
    <location>
        <begin position="264"/>
        <end position="309"/>
    </location>
</feature>
<reference evidence="2" key="1">
    <citation type="journal article" date="2023" name="Mol. Phylogenet. Evol.">
        <title>Genome-scale phylogeny and comparative genomics of the fungal order Sordariales.</title>
        <authorList>
            <person name="Hensen N."/>
            <person name="Bonometti L."/>
            <person name="Westerberg I."/>
            <person name="Brannstrom I.O."/>
            <person name="Guillou S."/>
            <person name="Cros-Aarteil S."/>
            <person name="Calhoun S."/>
            <person name="Haridas S."/>
            <person name="Kuo A."/>
            <person name="Mondo S."/>
            <person name="Pangilinan J."/>
            <person name="Riley R."/>
            <person name="LaButti K."/>
            <person name="Andreopoulos B."/>
            <person name="Lipzen A."/>
            <person name="Chen C."/>
            <person name="Yan M."/>
            <person name="Daum C."/>
            <person name="Ng V."/>
            <person name="Clum A."/>
            <person name="Steindorff A."/>
            <person name="Ohm R.A."/>
            <person name="Martin F."/>
            <person name="Silar P."/>
            <person name="Natvig D.O."/>
            <person name="Lalanne C."/>
            <person name="Gautier V."/>
            <person name="Ament-Velasquez S.L."/>
            <person name="Kruys A."/>
            <person name="Hutchinson M.I."/>
            <person name="Powell A.J."/>
            <person name="Barry K."/>
            <person name="Miller A.N."/>
            <person name="Grigoriev I.V."/>
            <person name="Debuchy R."/>
            <person name="Gladieux P."/>
            <person name="Hiltunen Thoren M."/>
            <person name="Johannesson H."/>
        </authorList>
    </citation>
    <scope>NUCLEOTIDE SEQUENCE</scope>
    <source>
        <strain evidence="2">CBS 538.74</strain>
    </source>
</reference>